<reference evidence="11" key="1">
    <citation type="journal article" date="2019" name="Int. J. Syst. Evol. Microbiol.">
        <title>The Global Catalogue of Microorganisms (GCM) 10K type strain sequencing project: providing services to taxonomists for standard genome sequencing and annotation.</title>
        <authorList>
            <consortium name="The Broad Institute Genomics Platform"/>
            <consortium name="The Broad Institute Genome Sequencing Center for Infectious Disease"/>
            <person name="Wu L."/>
            <person name="Ma J."/>
        </authorList>
    </citation>
    <scope>NUCLEOTIDE SEQUENCE [LARGE SCALE GENOMIC DNA]</scope>
    <source>
        <strain evidence="11">JCM 18956</strain>
    </source>
</reference>
<proteinExistence type="predicted"/>
<organism evidence="10 11">
    <name type="scientific">Frondihabitans cladoniiphilus</name>
    <dbReference type="NCBI Taxonomy" id="715785"/>
    <lineage>
        <taxon>Bacteria</taxon>
        <taxon>Bacillati</taxon>
        <taxon>Actinomycetota</taxon>
        <taxon>Actinomycetes</taxon>
        <taxon>Micrococcales</taxon>
        <taxon>Microbacteriaceae</taxon>
        <taxon>Frondihabitans</taxon>
    </lineage>
</organism>
<feature type="domain" description="7,8-dihydro-6-hydroxymethylpterin-pyrophosphokinase" evidence="9">
    <location>
        <begin position="12"/>
        <end position="144"/>
    </location>
</feature>
<evidence type="ECO:0000256" key="2">
    <source>
        <dbReference type="ARBA" id="ARBA00005051"/>
    </source>
</evidence>
<dbReference type="Pfam" id="PF01288">
    <property type="entry name" value="HPPK"/>
    <property type="match status" value="1"/>
</dbReference>
<keyword evidence="5" id="KW-0547">Nucleotide-binding</keyword>
<dbReference type="EMBL" id="BAABLM010000003">
    <property type="protein sequence ID" value="GAA4675386.1"/>
    <property type="molecule type" value="Genomic_DNA"/>
</dbReference>
<dbReference type="InterPro" id="IPR035907">
    <property type="entry name" value="Hppk_sf"/>
</dbReference>
<comment type="pathway">
    <text evidence="2">Cofactor biosynthesis; tetrahydrofolate biosynthesis; 2-amino-4-hydroxy-6-hydroxymethyl-7,8-dihydropteridine diphosphate from 7,8-dihydroneopterin triphosphate: step 4/4.</text>
</comment>
<evidence type="ECO:0000256" key="6">
    <source>
        <dbReference type="ARBA" id="ARBA00022777"/>
    </source>
</evidence>
<evidence type="ECO:0000256" key="5">
    <source>
        <dbReference type="ARBA" id="ARBA00022741"/>
    </source>
</evidence>
<dbReference type="PANTHER" id="PTHR43071">
    <property type="entry name" value="2-AMINO-4-HYDROXY-6-HYDROXYMETHYLDIHYDROPTERIDINE PYROPHOSPHOKINASE"/>
    <property type="match status" value="1"/>
</dbReference>
<comment type="caution">
    <text evidence="10">The sequence shown here is derived from an EMBL/GenBank/DDBJ whole genome shotgun (WGS) entry which is preliminary data.</text>
</comment>
<evidence type="ECO:0000313" key="11">
    <source>
        <dbReference type="Proteomes" id="UP001501295"/>
    </source>
</evidence>
<dbReference type="PANTHER" id="PTHR43071:SF1">
    <property type="entry name" value="2-AMINO-4-HYDROXY-6-HYDROXYMETHYLDIHYDROPTERIDINE PYROPHOSPHOKINASE"/>
    <property type="match status" value="1"/>
</dbReference>
<protein>
    <recommendedName>
        <fullName evidence="3">2-amino-4-hydroxy-6-hydroxymethyldihydropteridine diphosphokinase</fullName>
        <ecNumber evidence="3">2.7.6.3</ecNumber>
    </recommendedName>
</protein>
<sequence length="167" mass="17789">MRDEDGAPVRAVVALGANLGDREATLRAAIGDLAGVAGVSILAASVPIASVAVTLDGLDESKPEYLNGVALLETTLGAEALLDELNRIEDAHGRVREERWGDRTLDLDLIVHGDTVSDTERLILPHPRAAERTFVLEPWLEVDPEATLAGARVADLLAALRSSEARR</sequence>
<evidence type="ECO:0000256" key="7">
    <source>
        <dbReference type="ARBA" id="ARBA00022840"/>
    </source>
</evidence>
<evidence type="ECO:0000256" key="8">
    <source>
        <dbReference type="ARBA" id="ARBA00022909"/>
    </source>
</evidence>
<keyword evidence="4" id="KW-0808">Transferase</keyword>
<keyword evidence="11" id="KW-1185">Reference proteome</keyword>
<evidence type="ECO:0000256" key="1">
    <source>
        <dbReference type="ARBA" id="ARBA00000198"/>
    </source>
</evidence>
<dbReference type="NCBIfam" id="TIGR01498">
    <property type="entry name" value="folK"/>
    <property type="match status" value="1"/>
</dbReference>
<accession>A0ABP8VY06</accession>
<evidence type="ECO:0000313" key="10">
    <source>
        <dbReference type="EMBL" id="GAA4675386.1"/>
    </source>
</evidence>
<dbReference type="InterPro" id="IPR000550">
    <property type="entry name" value="Hppk"/>
</dbReference>
<dbReference type="EC" id="2.7.6.3" evidence="3"/>
<keyword evidence="7" id="KW-0067">ATP-binding</keyword>
<keyword evidence="8" id="KW-0289">Folate biosynthesis</keyword>
<evidence type="ECO:0000256" key="3">
    <source>
        <dbReference type="ARBA" id="ARBA00013253"/>
    </source>
</evidence>
<dbReference type="SUPFAM" id="SSF55083">
    <property type="entry name" value="6-hydroxymethyl-7,8-dihydropterin pyrophosphokinase, HPPK"/>
    <property type="match status" value="1"/>
</dbReference>
<dbReference type="CDD" id="cd00483">
    <property type="entry name" value="HPPK"/>
    <property type="match status" value="1"/>
</dbReference>
<gene>
    <name evidence="10" type="ORF">GCM10025780_19870</name>
</gene>
<keyword evidence="6" id="KW-0418">Kinase</keyword>
<dbReference type="Gene3D" id="3.30.70.560">
    <property type="entry name" value="7,8-Dihydro-6-hydroxymethylpterin-pyrophosphokinase HPPK"/>
    <property type="match status" value="1"/>
</dbReference>
<comment type="catalytic activity">
    <reaction evidence="1">
        <text>6-hydroxymethyl-7,8-dihydropterin + ATP = (7,8-dihydropterin-6-yl)methyl diphosphate + AMP + H(+)</text>
        <dbReference type="Rhea" id="RHEA:11412"/>
        <dbReference type="ChEBI" id="CHEBI:15378"/>
        <dbReference type="ChEBI" id="CHEBI:30616"/>
        <dbReference type="ChEBI" id="CHEBI:44841"/>
        <dbReference type="ChEBI" id="CHEBI:72950"/>
        <dbReference type="ChEBI" id="CHEBI:456215"/>
        <dbReference type="EC" id="2.7.6.3"/>
    </reaction>
</comment>
<evidence type="ECO:0000259" key="9">
    <source>
        <dbReference type="Pfam" id="PF01288"/>
    </source>
</evidence>
<dbReference type="Proteomes" id="UP001501295">
    <property type="component" value="Unassembled WGS sequence"/>
</dbReference>
<evidence type="ECO:0000256" key="4">
    <source>
        <dbReference type="ARBA" id="ARBA00022679"/>
    </source>
</evidence>
<name>A0ABP8VY06_9MICO</name>